<dbReference type="SMART" id="SM00886">
    <property type="entry name" value="Dabb"/>
    <property type="match status" value="1"/>
</dbReference>
<dbReference type="SUPFAM" id="SSF54909">
    <property type="entry name" value="Dimeric alpha+beta barrel"/>
    <property type="match status" value="1"/>
</dbReference>
<dbReference type="Pfam" id="PF07876">
    <property type="entry name" value="Dabb"/>
    <property type="match status" value="1"/>
</dbReference>
<feature type="domain" description="Stress-response A/B barrel" evidence="1">
    <location>
        <begin position="2"/>
        <end position="98"/>
    </location>
</feature>
<dbReference type="EMBL" id="JAWDKC010000011">
    <property type="protein sequence ID" value="MDV0445008.1"/>
    <property type="molecule type" value="Genomic_DNA"/>
</dbReference>
<evidence type="ECO:0000313" key="2">
    <source>
        <dbReference type="EMBL" id="MDV0445008.1"/>
    </source>
</evidence>
<dbReference type="Proteomes" id="UP001272052">
    <property type="component" value="Unassembled WGS sequence"/>
</dbReference>
<organism evidence="2 3">
    <name type="scientific">Methanimicrococcus hacksteinii</name>
    <dbReference type="NCBI Taxonomy" id="3028293"/>
    <lineage>
        <taxon>Archaea</taxon>
        <taxon>Methanobacteriati</taxon>
        <taxon>Methanobacteriota</taxon>
        <taxon>Stenosarchaea group</taxon>
        <taxon>Methanomicrobia</taxon>
        <taxon>Methanosarcinales</taxon>
        <taxon>Methanosarcinaceae</taxon>
        <taxon>Methanimicrococcus</taxon>
    </lineage>
</organism>
<dbReference type="InterPro" id="IPR011008">
    <property type="entry name" value="Dimeric_a/b-barrel"/>
</dbReference>
<proteinExistence type="predicted"/>
<dbReference type="PROSITE" id="PS51502">
    <property type="entry name" value="S_R_A_B_BARREL"/>
    <property type="match status" value="1"/>
</dbReference>
<evidence type="ECO:0000259" key="1">
    <source>
        <dbReference type="PROSITE" id="PS51502"/>
    </source>
</evidence>
<evidence type="ECO:0000313" key="3">
    <source>
        <dbReference type="Proteomes" id="UP001272052"/>
    </source>
</evidence>
<dbReference type="Gene3D" id="3.30.70.100">
    <property type="match status" value="1"/>
</dbReference>
<dbReference type="PANTHER" id="PTHR37832:SF1">
    <property type="entry name" value="STRESS-RESPONSE A_B BARREL DOMAIN-CONTAINING PROTEIN"/>
    <property type="match status" value="1"/>
</dbReference>
<accession>A0ABU3VNL7</accession>
<comment type="caution">
    <text evidence="2">The sequence shown here is derived from an EMBL/GenBank/DDBJ whole genome shotgun (WGS) entry which is preliminary data.</text>
</comment>
<dbReference type="RefSeq" id="WP_318785414.1">
    <property type="nucleotide sequence ID" value="NZ_JAWDKC010000011.1"/>
</dbReference>
<name>A0ABU3VNL7_9EURY</name>
<gene>
    <name evidence="2" type="ORF">MmiAt1_05600</name>
</gene>
<sequence length="100" mass="11268">MIKHIVLWKLKPAAEGKTAEENAGIIKEQLEGLYGKIPEIKSIQVQKNTLEGAGNYDIALIAEFETFETMTAYQKNPLHEEAAIYVKKAVEERAAIDFEF</sequence>
<protein>
    <recommendedName>
        <fullName evidence="1">Stress-response A/B barrel domain-containing protein</fullName>
    </recommendedName>
</protein>
<dbReference type="PANTHER" id="PTHR37832">
    <property type="entry name" value="BLL2683 PROTEIN"/>
    <property type="match status" value="1"/>
</dbReference>
<reference evidence="2 3" key="1">
    <citation type="submission" date="2023-06" db="EMBL/GenBank/DDBJ databases">
        <title>Genome sequence of Methanimicrococcus sp. At1.</title>
        <authorList>
            <person name="Protasov E."/>
            <person name="Platt K."/>
            <person name="Poehlein A."/>
            <person name="Daniel R."/>
            <person name="Brune A."/>
        </authorList>
    </citation>
    <scope>NUCLEOTIDE SEQUENCE [LARGE SCALE GENOMIC DNA]</scope>
    <source>
        <strain evidence="2 3">At1</strain>
    </source>
</reference>
<dbReference type="InterPro" id="IPR013097">
    <property type="entry name" value="Dabb"/>
</dbReference>
<keyword evidence="3" id="KW-1185">Reference proteome</keyword>